<dbReference type="Gene3D" id="2.60.120.280">
    <property type="entry name" value="Regulatory protein AraC"/>
    <property type="match status" value="1"/>
</dbReference>
<name>A0A556MWZ8_9SPHI</name>
<dbReference type="OrthoDB" id="9782911at2"/>
<dbReference type="InterPro" id="IPR020449">
    <property type="entry name" value="Tscrpt_reg_AraC-type_HTH"/>
</dbReference>
<accession>A0A556MWZ8</accession>
<dbReference type="InterPro" id="IPR018060">
    <property type="entry name" value="HTH_AraC"/>
</dbReference>
<keyword evidence="1" id="KW-0805">Transcription regulation</keyword>
<dbReference type="AlphaFoldDB" id="A0A556MWZ8"/>
<dbReference type="RefSeq" id="WP_144248011.1">
    <property type="nucleotide sequence ID" value="NZ_VLPK01000001.1"/>
</dbReference>
<dbReference type="PANTHER" id="PTHR43280:SF30">
    <property type="entry name" value="MMSAB OPERON REGULATORY PROTEIN"/>
    <property type="match status" value="1"/>
</dbReference>
<evidence type="ECO:0000256" key="2">
    <source>
        <dbReference type="ARBA" id="ARBA00023125"/>
    </source>
</evidence>
<dbReference type="PROSITE" id="PS01124">
    <property type="entry name" value="HTH_ARAC_FAMILY_2"/>
    <property type="match status" value="1"/>
</dbReference>
<dbReference type="InterPro" id="IPR037923">
    <property type="entry name" value="HTH-like"/>
</dbReference>
<dbReference type="Pfam" id="PF02311">
    <property type="entry name" value="AraC_binding"/>
    <property type="match status" value="1"/>
</dbReference>
<dbReference type="Gene3D" id="1.10.10.60">
    <property type="entry name" value="Homeodomain-like"/>
    <property type="match status" value="1"/>
</dbReference>
<dbReference type="PRINTS" id="PR00032">
    <property type="entry name" value="HTHARAC"/>
</dbReference>
<gene>
    <name evidence="5" type="ORF">FO440_09805</name>
</gene>
<feature type="domain" description="HTH araC/xylS-type" evidence="4">
    <location>
        <begin position="191"/>
        <end position="289"/>
    </location>
</feature>
<dbReference type="InterPro" id="IPR018062">
    <property type="entry name" value="HTH_AraC-typ_CS"/>
</dbReference>
<dbReference type="SUPFAM" id="SSF51215">
    <property type="entry name" value="Regulatory protein AraC"/>
    <property type="match status" value="1"/>
</dbReference>
<organism evidence="5 6">
    <name type="scientific">Mucilaginibacter corticis</name>
    <dbReference type="NCBI Taxonomy" id="2597670"/>
    <lineage>
        <taxon>Bacteria</taxon>
        <taxon>Pseudomonadati</taxon>
        <taxon>Bacteroidota</taxon>
        <taxon>Sphingobacteriia</taxon>
        <taxon>Sphingobacteriales</taxon>
        <taxon>Sphingobacteriaceae</taxon>
        <taxon>Mucilaginibacter</taxon>
    </lineage>
</organism>
<proteinExistence type="predicted"/>
<keyword evidence="6" id="KW-1185">Reference proteome</keyword>
<dbReference type="Pfam" id="PF12833">
    <property type="entry name" value="HTH_18"/>
    <property type="match status" value="1"/>
</dbReference>
<dbReference type="InterPro" id="IPR009057">
    <property type="entry name" value="Homeodomain-like_sf"/>
</dbReference>
<protein>
    <submittedName>
        <fullName evidence="5">AraC family transcriptional regulator</fullName>
    </submittedName>
</protein>
<dbReference type="PROSITE" id="PS00041">
    <property type="entry name" value="HTH_ARAC_FAMILY_1"/>
    <property type="match status" value="1"/>
</dbReference>
<evidence type="ECO:0000313" key="6">
    <source>
        <dbReference type="Proteomes" id="UP000318733"/>
    </source>
</evidence>
<evidence type="ECO:0000313" key="5">
    <source>
        <dbReference type="EMBL" id="TSJ44450.1"/>
    </source>
</evidence>
<evidence type="ECO:0000256" key="3">
    <source>
        <dbReference type="ARBA" id="ARBA00023163"/>
    </source>
</evidence>
<dbReference type="SMART" id="SM00342">
    <property type="entry name" value="HTH_ARAC"/>
    <property type="match status" value="1"/>
</dbReference>
<dbReference type="Proteomes" id="UP000318733">
    <property type="component" value="Unassembled WGS sequence"/>
</dbReference>
<dbReference type="PANTHER" id="PTHR43280">
    <property type="entry name" value="ARAC-FAMILY TRANSCRIPTIONAL REGULATOR"/>
    <property type="match status" value="1"/>
</dbReference>
<keyword evidence="2" id="KW-0238">DNA-binding</keyword>
<dbReference type="GO" id="GO:0043565">
    <property type="term" value="F:sequence-specific DNA binding"/>
    <property type="evidence" value="ECO:0007669"/>
    <property type="project" value="InterPro"/>
</dbReference>
<dbReference type="SUPFAM" id="SSF46689">
    <property type="entry name" value="Homeodomain-like"/>
    <property type="match status" value="2"/>
</dbReference>
<keyword evidence="3" id="KW-0804">Transcription</keyword>
<sequence>MKNYYKYLPVSKEDENWGLTVLNVGATHILPSDVYPQKTHPDHHNFNWKAGRVLNEYQVIYIINGEGVFESESQPLTKINAGTIIFLFPNERHRYRPDNRTGWDEYWIGVNGPIAENLLSVGYLNPKTACNYVGFHQSVLDIFLNIIEHTVAETSGYQPLVSGAALYLLGTIHAITKQNFLENSEDEVIVNKAKCLFRSNVSSKYSAEKAAADLNVGYSWFRKHFKFHTGISPGQYYLQLKIEQGKTLLLAKNYSIKEIAFELNFESTYYFSNVFRKKTGLKPTEYRKQVAAMVK</sequence>
<reference evidence="5 6" key="1">
    <citation type="submission" date="2019-07" db="EMBL/GenBank/DDBJ databases">
        <authorList>
            <person name="Huq M.A."/>
        </authorList>
    </citation>
    <scope>NUCLEOTIDE SEQUENCE [LARGE SCALE GENOMIC DNA]</scope>
    <source>
        <strain evidence="5 6">MAH-19</strain>
    </source>
</reference>
<dbReference type="InterPro" id="IPR003313">
    <property type="entry name" value="AraC-bd"/>
</dbReference>
<comment type="caution">
    <text evidence="5">The sequence shown here is derived from an EMBL/GenBank/DDBJ whole genome shotgun (WGS) entry which is preliminary data.</text>
</comment>
<dbReference type="EMBL" id="VLPK01000001">
    <property type="protein sequence ID" value="TSJ44450.1"/>
    <property type="molecule type" value="Genomic_DNA"/>
</dbReference>
<dbReference type="GO" id="GO:0003700">
    <property type="term" value="F:DNA-binding transcription factor activity"/>
    <property type="evidence" value="ECO:0007669"/>
    <property type="project" value="InterPro"/>
</dbReference>
<evidence type="ECO:0000259" key="4">
    <source>
        <dbReference type="PROSITE" id="PS01124"/>
    </source>
</evidence>
<evidence type="ECO:0000256" key="1">
    <source>
        <dbReference type="ARBA" id="ARBA00023015"/>
    </source>
</evidence>